<name>A0A0E3R2C4_METBA</name>
<organism evidence="1 2">
    <name type="scientific">Methanosarcina barkeri 227</name>
    <dbReference type="NCBI Taxonomy" id="1434106"/>
    <lineage>
        <taxon>Archaea</taxon>
        <taxon>Methanobacteriati</taxon>
        <taxon>Methanobacteriota</taxon>
        <taxon>Stenosarchaea group</taxon>
        <taxon>Methanomicrobia</taxon>
        <taxon>Methanosarcinales</taxon>
        <taxon>Methanosarcinaceae</taxon>
        <taxon>Methanosarcina</taxon>
    </lineage>
</organism>
<protein>
    <submittedName>
        <fullName evidence="1">Uncharacterized protein</fullName>
    </submittedName>
</protein>
<dbReference type="AlphaFoldDB" id="A0A0E3R2C4"/>
<dbReference type="KEGG" id="mbar:MSBR2_1221"/>
<dbReference type="GeneID" id="24844421"/>
<accession>A0A0E3R2C4</accession>
<evidence type="ECO:0000313" key="2">
    <source>
        <dbReference type="Proteomes" id="UP000033079"/>
    </source>
</evidence>
<dbReference type="Proteomes" id="UP000033079">
    <property type="component" value="Chromosome"/>
</dbReference>
<evidence type="ECO:0000313" key="1">
    <source>
        <dbReference type="EMBL" id="AKB57737.1"/>
    </source>
</evidence>
<dbReference type="EMBL" id="CP009530">
    <property type="protein sequence ID" value="AKB57737.1"/>
    <property type="molecule type" value="Genomic_DNA"/>
</dbReference>
<dbReference type="RefSeq" id="WP_048118764.1">
    <property type="nucleotide sequence ID" value="NZ_CP009530.1"/>
</dbReference>
<dbReference type="HOGENOM" id="CLU_2748174_0_0_2"/>
<gene>
    <name evidence="1" type="ORF">MSBR2_1221</name>
</gene>
<reference evidence="1 2" key="1">
    <citation type="submission" date="2014-07" db="EMBL/GenBank/DDBJ databases">
        <title>Methanogenic archaea and the global carbon cycle.</title>
        <authorList>
            <person name="Henriksen J.R."/>
            <person name="Luke J."/>
            <person name="Reinhart S."/>
            <person name="Benedict M.N."/>
            <person name="Youngblut N.D."/>
            <person name="Metcalf M.E."/>
            <person name="Whitaker R.J."/>
            <person name="Metcalf W.W."/>
        </authorList>
    </citation>
    <scope>NUCLEOTIDE SEQUENCE [LARGE SCALE GENOMIC DNA]</scope>
    <source>
        <strain evidence="1 2">227</strain>
    </source>
</reference>
<proteinExistence type="predicted"/>
<dbReference type="PATRIC" id="fig|1434106.5.peg.1559"/>
<sequence length="70" mass="8093">MDKKAVLNKIEELSLIYENGVLSHPYWYIPPNKKYLTAIHDELFQGKSELKLTLNEVAALLLTHNLIELD</sequence>